<keyword evidence="1" id="KW-1133">Transmembrane helix</keyword>
<dbReference type="EMBL" id="SMRT01000004">
    <property type="protein sequence ID" value="TDF98336.1"/>
    <property type="molecule type" value="Genomic_DNA"/>
</dbReference>
<comment type="caution">
    <text evidence="2">The sequence shown here is derived from an EMBL/GenBank/DDBJ whole genome shotgun (WGS) entry which is preliminary data.</text>
</comment>
<keyword evidence="1" id="KW-0812">Transmembrane</keyword>
<keyword evidence="1" id="KW-0472">Membrane</keyword>
<feature type="transmembrane region" description="Helical" evidence="1">
    <location>
        <begin position="160"/>
        <end position="179"/>
    </location>
</feature>
<organism evidence="2 3">
    <name type="scientific">Paenibacillus piri</name>
    <dbReference type="NCBI Taxonomy" id="2547395"/>
    <lineage>
        <taxon>Bacteria</taxon>
        <taxon>Bacillati</taxon>
        <taxon>Bacillota</taxon>
        <taxon>Bacilli</taxon>
        <taxon>Bacillales</taxon>
        <taxon>Paenibacillaceae</taxon>
        <taxon>Paenibacillus</taxon>
    </lineage>
</organism>
<dbReference type="OrthoDB" id="110250at2"/>
<dbReference type="PANTHER" id="PTHR40031">
    <property type="entry name" value="HYPOTHETICAL MEMBRANE SPANNING PROTEIN"/>
    <property type="match status" value="1"/>
</dbReference>
<feature type="transmembrane region" description="Helical" evidence="1">
    <location>
        <begin position="128"/>
        <end position="154"/>
    </location>
</feature>
<evidence type="ECO:0000256" key="1">
    <source>
        <dbReference type="SAM" id="Phobius"/>
    </source>
</evidence>
<accession>A0A4R5KRT3</accession>
<dbReference type="AlphaFoldDB" id="A0A4R5KRT3"/>
<name>A0A4R5KRT3_9BACL</name>
<keyword evidence="3" id="KW-1185">Reference proteome</keyword>
<dbReference type="Proteomes" id="UP000295636">
    <property type="component" value="Unassembled WGS sequence"/>
</dbReference>
<dbReference type="InterPro" id="IPR053170">
    <property type="entry name" value="Transcription_regulator"/>
</dbReference>
<reference evidence="2 3" key="1">
    <citation type="submission" date="2019-03" db="EMBL/GenBank/DDBJ databases">
        <title>This is whole genome sequence of Paenibacillus sp MS74 strain.</title>
        <authorList>
            <person name="Trinh H.N."/>
        </authorList>
    </citation>
    <scope>NUCLEOTIDE SEQUENCE [LARGE SCALE GENOMIC DNA]</scope>
    <source>
        <strain evidence="2 3">MS74</strain>
    </source>
</reference>
<gene>
    <name evidence="2" type="ORF">E1757_10955</name>
</gene>
<feature type="transmembrane region" description="Helical" evidence="1">
    <location>
        <begin position="71"/>
        <end position="90"/>
    </location>
</feature>
<evidence type="ECO:0000313" key="3">
    <source>
        <dbReference type="Proteomes" id="UP000295636"/>
    </source>
</evidence>
<evidence type="ECO:0000313" key="2">
    <source>
        <dbReference type="EMBL" id="TDF98336.1"/>
    </source>
</evidence>
<dbReference type="GO" id="GO:0016787">
    <property type="term" value="F:hydrolase activity"/>
    <property type="evidence" value="ECO:0007669"/>
    <property type="project" value="UniProtKB-KW"/>
</dbReference>
<dbReference type="PANTHER" id="PTHR40031:SF1">
    <property type="entry name" value="MEMBRANE-BOUND METAL-DEPENDENT HYDROLASE"/>
    <property type="match status" value="1"/>
</dbReference>
<feature type="transmembrane region" description="Helical" evidence="1">
    <location>
        <begin position="96"/>
        <end position="116"/>
    </location>
</feature>
<dbReference type="InterPro" id="IPR007404">
    <property type="entry name" value="YdjM-like"/>
</dbReference>
<sequence length="320" mass="36574">MDTASHLVLGATLAGLAYIEPAVASEASLAQAVLIGTLIGSHAPDFDAVLRVRGFASYIQYHRGLTHSIPALFIWPAIISLPLCIAFHLFPYWHVLYMWIFIAVAFHVFLDTLNCYGVQSARPFSKHWVHLDILSIFEPFLFVLHGAGLVLWLLYEYDPAPLFLWIYALTFGYIILRAWQHQVRVCRIVNEFNVSGVYHVIPGFHLFHWRFVVEADDCFYTGKIVYSKVVLEAVYPKEERNTIIQATMGVDGVRAFLGFAQRIHVTCKVVKNGYEVSWSDVRFSHGRKLSFGVDVCLDREMKVVSHRIGWRKKAWDPPFV</sequence>
<proteinExistence type="predicted"/>
<protein>
    <submittedName>
        <fullName evidence="2">Metal-dependent hydrolase</fullName>
    </submittedName>
</protein>
<keyword evidence="2" id="KW-0378">Hydrolase</keyword>
<dbReference type="Pfam" id="PF04307">
    <property type="entry name" value="YdjM"/>
    <property type="match status" value="1"/>
</dbReference>